<keyword evidence="9" id="KW-0137">Centromere</keyword>
<dbReference type="Pfam" id="PF05859">
    <property type="entry name" value="Mis12"/>
    <property type="match status" value="1"/>
</dbReference>
<dbReference type="GO" id="GO:0051301">
    <property type="term" value="P:cell division"/>
    <property type="evidence" value="ECO:0007669"/>
    <property type="project" value="UniProtKB-KW"/>
</dbReference>
<dbReference type="PANTHER" id="PTHR14527">
    <property type="entry name" value="PROTEIN MIS12 HOMOLOG"/>
    <property type="match status" value="1"/>
</dbReference>
<dbReference type="HOGENOM" id="CLU_082311_0_0_1"/>
<evidence type="ECO:0000256" key="6">
    <source>
        <dbReference type="ARBA" id="ARBA00022838"/>
    </source>
</evidence>
<dbReference type="EMBL" id="KL198020">
    <property type="protein sequence ID" value="KDQ18791.1"/>
    <property type="molecule type" value="Genomic_DNA"/>
</dbReference>
<dbReference type="GO" id="GO:0000444">
    <property type="term" value="C:MIS12/MIND type complex"/>
    <property type="evidence" value="ECO:0007669"/>
    <property type="project" value="TreeGrafter"/>
</dbReference>
<feature type="coiled-coil region" evidence="10">
    <location>
        <begin position="128"/>
        <end position="158"/>
    </location>
</feature>
<feature type="region of interest" description="Disordered" evidence="11">
    <location>
        <begin position="274"/>
        <end position="299"/>
    </location>
</feature>
<evidence type="ECO:0000256" key="5">
    <source>
        <dbReference type="ARBA" id="ARBA00022776"/>
    </source>
</evidence>
<proteinExistence type="inferred from homology"/>
<evidence type="ECO:0000313" key="12">
    <source>
        <dbReference type="EMBL" id="KDQ18791.1"/>
    </source>
</evidence>
<comment type="subcellular location">
    <subcellularLocation>
        <location evidence="1">Chromosome</location>
        <location evidence="1">Centromere</location>
        <location evidence="1">Kinetochore</location>
    </subcellularLocation>
</comment>
<dbReference type="AlphaFoldDB" id="A0A067N4V3"/>
<evidence type="ECO:0000256" key="2">
    <source>
        <dbReference type="ARBA" id="ARBA00008643"/>
    </source>
</evidence>
<evidence type="ECO:0000256" key="4">
    <source>
        <dbReference type="ARBA" id="ARBA00022618"/>
    </source>
</evidence>
<evidence type="ECO:0000256" key="9">
    <source>
        <dbReference type="ARBA" id="ARBA00023328"/>
    </source>
</evidence>
<dbReference type="Proteomes" id="UP000027195">
    <property type="component" value="Unassembled WGS sequence"/>
</dbReference>
<evidence type="ECO:0000256" key="7">
    <source>
        <dbReference type="ARBA" id="ARBA00023054"/>
    </source>
</evidence>
<evidence type="ECO:0000313" key="13">
    <source>
        <dbReference type="Proteomes" id="UP000027195"/>
    </source>
</evidence>
<evidence type="ECO:0000256" key="1">
    <source>
        <dbReference type="ARBA" id="ARBA00004629"/>
    </source>
</evidence>
<dbReference type="PANTHER" id="PTHR14527:SF2">
    <property type="entry name" value="PROTEIN MIS12 HOMOLOG"/>
    <property type="match status" value="1"/>
</dbReference>
<dbReference type="GO" id="GO:0000070">
    <property type="term" value="P:mitotic sister chromatid segregation"/>
    <property type="evidence" value="ECO:0007669"/>
    <property type="project" value="TreeGrafter"/>
</dbReference>
<evidence type="ECO:0000256" key="8">
    <source>
        <dbReference type="ARBA" id="ARBA00023306"/>
    </source>
</evidence>
<keyword evidence="6" id="KW-0995">Kinetochore</keyword>
<dbReference type="GO" id="GO:0051382">
    <property type="term" value="P:kinetochore assembly"/>
    <property type="evidence" value="ECO:0007669"/>
    <property type="project" value="TreeGrafter"/>
</dbReference>
<protein>
    <recommendedName>
        <fullName evidence="14">Mis12 domain-containing protein</fullName>
    </recommendedName>
</protein>
<name>A0A067N4V3_BOTB1</name>
<keyword evidence="8" id="KW-0131">Cell cycle</keyword>
<comment type="similarity">
    <text evidence="2">Belongs to the mis12 family.</text>
</comment>
<keyword evidence="4" id="KW-0132">Cell division</keyword>
<evidence type="ECO:0000256" key="10">
    <source>
        <dbReference type="SAM" id="Coils"/>
    </source>
</evidence>
<dbReference type="GO" id="GO:0005634">
    <property type="term" value="C:nucleus"/>
    <property type="evidence" value="ECO:0007669"/>
    <property type="project" value="InterPro"/>
</dbReference>
<dbReference type="InParanoid" id="A0A067N4V3"/>
<sequence length="299" mass="32766">MAMTVTQSTLLSEILGFPPQLLLDDLINVANESIYQAIEGLEVFLLRWAEARSAHHIRDASVDSTVAHEADLQEIDSGLHAFQTLLESHTDLALDFFEVWALRNVFAVPEGLPIVVPHQQGLDLEIPAEEERELMTEIDELRRKLENARRLQNKLELAVKYSAVRLNRAQARLSSIAMLSDIPNITTLPPAALSLYEKVREIPPPPGPGPLPSASAEAGPTERVWGESRAGYLHWAVGRLIDQTRNAGEGEAKLEELAHGVQNVAELRHVTGIVGRRNGGGHGDGDETVQEPDNTTSSA</sequence>
<evidence type="ECO:0008006" key="14">
    <source>
        <dbReference type="Google" id="ProtNLM"/>
    </source>
</evidence>
<keyword evidence="5" id="KW-0498">Mitosis</keyword>
<dbReference type="InterPro" id="IPR008685">
    <property type="entry name" value="Centromere_Mis12"/>
</dbReference>
<dbReference type="OrthoDB" id="1884855at2759"/>
<reference evidence="13" key="1">
    <citation type="journal article" date="2014" name="Proc. Natl. Acad. Sci. U.S.A.">
        <title>Extensive sampling of basidiomycete genomes demonstrates inadequacy of the white-rot/brown-rot paradigm for wood decay fungi.</title>
        <authorList>
            <person name="Riley R."/>
            <person name="Salamov A.A."/>
            <person name="Brown D.W."/>
            <person name="Nagy L.G."/>
            <person name="Floudas D."/>
            <person name="Held B.W."/>
            <person name="Levasseur A."/>
            <person name="Lombard V."/>
            <person name="Morin E."/>
            <person name="Otillar R."/>
            <person name="Lindquist E.A."/>
            <person name="Sun H."/>
            <person name="LaButti K.M."/>
            <person name="Schmutz J."/>
            <person name="Jabbour D."/>
            <person name="Luo H."/>
            <person name="Baker S.E."/>
            <person name="Pisabarro A.G."/>
            <person name="Walton J.D."/>
            <person name="Blanchette R.A."/>
            <person name="Henrissat B."/>
            <person name="Martin F."/>
            <person name="Cullen D."/>
            <person name="Hibbett D.S."/>
            <person name="Grigoriev I.V."/>
        </authorList>
    </citation>
    <scope>NUCLEOTIDE SEQUENCE [LARGE SCALE GENOMIC DNA]</scope>
    <source>
        <strain evidence="13">FD-172 SS1</strain>
    </source>
</reference>
<evidence type="ECO:0000256" key="11">
    <source>
        <dbReference type="SAM" id="MobiDB-lite"/>
    </source>
</evidence>
<keyword evidence="7 10" id="KW-0175">Coiled coil</keyword>
<keyword evidence="13" id="KW-1185">Reference proteome</keyword>
<dbReference type="STRING" id="930990.A0A067N4V3"/>
<gene>
    <name evidence="12" type="ORF">BOTBODRAFT_143145</name>
</gene>
<organism evidence="12 13">
    <name type="scientific">Botryobasidium botryosum (strain FD-172 SS1)</name>
    <dbReference type="NCBI Taxonomy" id="930990"/>
    <lineage>
        <taxon>Eukaryota</taxon>
        <taxon>Fungi</taxon>
        <taxon>Dikarya</taxon>
        <taxon>Basidiomycota</taxon>
        <taxon>Agaricomycotina</taxon>
        <taxon>Agaricomycetes</taxon>
        <taxon>Cantharellales</taxon>
        <taxon>Botryobasidiaceae</taxon>
        <taxon>Botryobasidium</taxon>
    </lineage>
</organism>
<accession>A0A067N4V3</accession>
<evidence type="ECO:0000256" key="3">
    <source>
        <dbReference type="ARBA" id="ARBA00022454"/>
    </source>
</evidence>
<keyword evidence="3" id="KW-0158">Chromosome</keyword>